<dbReference type="NCBIfam" id="TIGR00021">
    <property type="entry name" value="rpiA"/>
    <property type="match status" value="1"/>
</dbReference>
<gene>
    <name evidence="2 3" type="primary">rpiA</name>
    <name evidence="3" type="ORF">Q8A70_27470</name>
</gene>
<comment type="catalytic activity">
    <reaction evidence="2">
        <text>aldehydo-D-ribose 5-phosphate = D-ribulose 5-phosphate</text>
        <dbReference type="Rhea" id="RHEA:14657"/>
        <dbReference type="ChEBI" id="CHEBI:58121"/>
        <dbReference type="ChEBI" id="CHEBI:58273"/>
        <dbReference type="EC" id="5.3.1.6"/>
    </reaction>
</comment>
<dbReference type="HAMAP" id="MF_00170">
    <property type="entry name" value="Rib_5P_isom_A"/>
    <property type="match status" value="1"/>
</dbReference>
<dbReference type="RefSeq" id="WP_379961854.1">
    <property type="nucleotide sequence ID" value="NZ_JAUYVI010000012.1"/>
</dbReference>
<comment type="function">
    <text evidence="2">Catalyzes the reversible conversion of ribose-5-phosphate to ribulose 5-phosphate.</text>
</comment>
<feature type="binding site" evidence="2">
    <location>
        <begin position="88"/>
        <end position="91"/>
    </location>
    <ligand>
        <name>substrate</name>
    </ligand>
</feature>
<feature type="binding site" evidence="2">
    <location>
        <begin position="33"/>
        <end position="36"/>
    </location>
    <ligand>
        <name>substrate</name>
    </ligand>
</feature>
<feature type="binding site" evidence="2">
    <location>
        <position position="129"/>
    </location>
    <ligand>
        <name>substrate</name>
    </ligand>
</feature>
<accession>A0ABU0YWT3</accession>
<dbReference type="Gene3D" id="3.40.50.1360">
    <property type="match status" value="1"/>
</dbReference>
<keyword evidence="4" id="KW-1185">Reference proteome</keyword>
<evidence type="ECO:0000313" key="3">
    <source>
        <dbReference type="EMBL" id="MDQ7251456.1"/>
    </source>
</evidence>
<feature type="active site" description="Proton acceptor" evidence="2">
    <location>
        <position position="111"/>
    </location>
</feature>
<dbReference type="Gene3D" id="3.30.70.260">
    <property type="match status" value="1"/>
</dbReference>
<protein>
    <recommendedName>
        <fullName evidence="2">Ribose-5-phosphate isomerase A</fullName>
        <ecNumber evidence="2">5.3.1.6</ecNumber>
    </recommendedName>
    <alternativeName>
        <fullName evidence="2">Phosphoriboisomerase A</fullName>
        <shortName evidence="2">PRI</shortName>
    </alternativeName>
</protein>
<evidence type="ECO:0000313" key="4">
    <source>
        <dbReference type="Proteomes" id="UP001230156"/>
    </source>
</evidence>
<dbReference type="CDD" id="cd01398">
    <property type="entry name" value="RPI_A"/>
    <property type="match status" value="1"/>
</dbReference>
<comment type="similarity">
    <text evidence="2">Belongs to the ribose 5-phosphate isomerase family.</text>
</comment>
<feature type="binding site" evidence="2">
    <location>
        <begin position="102"/>
        <end position="105"/>
    </location>
    <ligand>
        <name>substrate</name>
    </ligand>
</feature>
<dbReference type="EC" id="5.3.1.6" evidence="2"/>
<dbReference type="Proteomes" id="UP001230156">
    <property type="component" value="Unassembled WGS sequence"/>
</dbReference>
<dbReference type="Pfam" id="PF06026">
    <property type="entry name" value="Rib_5-P_isom_A"/>
    <property type="match status" value="1"/>
</dbReference>
<reference evidence="4" key="1">
    <citation type="submission" date="2023-08" db="EMBL/GenBank/DDBJ databases">
        <title>Rhodospirillaceae gen. nov., a novel taxon isolated from the Yangtze River Yuezi River estuary sludge.</title>
        <authorList>
            <person name="Ruan L."/>
        </authorList>
    </citation>
    <scope>NUCLEOTIDE SEQUENCE [LARGE SCALE GENOMIC DNA]</scope>
    <source>
        <strain evidence="4">R-7</strain>
    </source>
</reference>
<dbReference type="InterPro" id="IPR020672">
    <property type="entry name" value="Ribose5P_isomerase_typA_subgr"/>
</dbReference>
<keyword evidence="1 2" id="KW-0413">Isomerase</keyword>
<name>A0ABU0YWT3_9PROT</name>
<dbReference type="InterPro" id="IPR004788">
    <property type="entry name" value="Ribose5P_isomerase_type_A"/>
</dbReference>
<dbReference type="SUPFAM" id="SSF100950">
    <property type="entry name" value="NagB/RpiA/CoA transferase-like"/>
    <property type="match status" value="1"/>
</dbReference>
<dbReference type="SUPFAM" id="SSF75445">
    <property type="entry name" value="D-ribose-5-phosphate isomerase (RpiA), lid domain"/>
    <property type="match status" value="1"/>
</dbReference>
<dbReference type="NCBIfam" id="NF001924">
    <property type="entry name" value="PRK00702.1"/>
    <property type="match status" value="1"/>
</dbReference>
<dbReference type="EMBL" id="JAUYVI010000012">
    <property type="protein sequence ID" value="MDQ7251456.1"/>
    <property type="molecule type" value="Genomic_DNA"/>
</dbReference>
<sequence>MKRIDPKLDAAKRNAATRAVAAIEDNMVLGLGSGSTASMAIELLGARVAQGLRVTGIPTSERTATLARQVGIPLTDFTHHRKLDLTIDGADQIEDGSLTLIKGLGGALLREKIVAEASARMIVIADHTKLVKQLGAATPLPVELVPFGWELALEKLRALGCEAALRRAGAEPFVTDGGHVIADCSFDAIPDAARLQERLRRITGVVETGLFIGLASLAILGHEDGVTLLER</sequence>
<dbReference type="InterPro" id="IPR037171">
    <property type="entry name" value="NagB/RpiA_transferase-like"/>
</dbReference>
<dbReference type="GO" id="GO:0004751">
    <property type="term" value="F:ribose-5-phosphate isomerase activity"/>
    <property type="evidence" value="ECO:0007669"/>
    <property type="project" value="UniProtKB-EC"/>
</dbReference>
<proteinExistence type="inferred from homology"/>
<dbReference type="InterPro" id="IPR050262">
    <property type="entry name" value="Ribose-5P_isomerase"/>
</dbReference>
<organism evidence="3 4">
    <name type="scientific">Dongia sedimenti</name>
    <dbReference type="NCBI Taxonomy" id="3064282"/>
    <lineage>
        <taxon>Bacteria</taxon>
        <taxon>Pseudomonadati</taxon>
        <taxon>Pseudomonadota</taxon>
        <taxon>Alphaproteobacteria</taxon>
        <taxon>Rhodospirillales</taxon>
        <taxon>Dongiaceae</taxon>
        <taxon>Dongia</taxon>
    </lineage>
</organism>
<comment type="pathway">
    <text evidence="2">Carbohydrate degradation; pentose phosphate pathway; D-ribose 5-phosphate from D-ribulose 5-phosphate (non-oxidative stage): step 1/1.</text>
</comment>
<evidence type="ECO:0000256" key="2">
    <source>
        <dbReference type="HAMAP-Rule" id="MF_00170"/>
    </source>
</evidence>
<evidence type="ECO:0000256" key="1">
    <source>
        <dbReference type="ARBA" id="ARBA00023235"/>
    </source>
</evidence>
<dbReference type="PANTHER" id="PTHR43748">
    <property type="entry name" value="RIBOSE-5-PHOSPHATE ISOMERASE 3, CHLOROPLASTIC-RELATED"/>
    <property type="match status" value="1"/>
</dbReference>
<comment type="subunit">
    <text evidence="2">Homodimer.</text>
</comment>
<comment type="caution">
    <text evidence="3">The sequence shown here is derived from an EMBL/GenBank/DDBJ whole genome shotgun (WGS) entry which is preliminary data.</text>
</comment>
<dbReference type="PANTHER" id="PTHR43748:SF3">
    <property type="entry name" value="RIBOSE-5-PHOSPHATE ISOMERASE 3, CHLOROPLASTIC-RELATED"/>
    <property type="match status" value="1"/>
</dbReference>